<dbReference type="InterPro" id="IPR001138">
    <property type="entry name" value="Zn2Cys6_DnaBD"/>
</dbReference>
<feature type="region of interest" description="Disordered" evidence="5">
    <location>
        <begin position="732"/>
        <end position="751"/>
    </location>
</feature>
<dbReference type="InterPro" id="IPR024079">
    <property type="entry name" value="MetalloPept_cat_dom_sf"/>
</dbReference>
<feature type="domain" description="Zn(2)-C6 fungal-type" evidence="6">
    <location>
        <begin position="12"/>
        <end position="42"/>
    </location>
</feature>
<dbReference type="Gene3D" id="4.10.240.10">
    <property type="entry name" value="Zn(2)-C6 fungal-type DNA-binding domain"/>
    <property type="match status" value="1"/>
</dbReference>
<keyword evidence="3" id="KW-0804">Transcription</keyword>
<reference evidence="7 8" key="1">
    <citation type="submission" date="2023-08" db="EMBL/GenBank/DDBJ databases">
        <title>Black Yeasts Isolated from many extreme environments.</title>
        <authorList>
            <person name="Coleine C."/>
            <person name="Stajich J.E."/>
            <person name="Selbmann L."/>
        </authorList>
    </citation>
    <scope>NUCLEOTIDE SEQUENCE [LARGE SCALE GENOMIC DNA]</scope>
    <source>
        <strain evidence="7 8">CCFEE 5885</strain>
    </source>
</reference>
<dbReference type="Proteomes" id="UP001345013">
    <property type="component" value="Unassembled WGS sequence"/>
</dbReference>
<evidence type="ECO:0000256" key="5">
    <source>
        <dbReference type="SAM" id="MobiDB-lite"/>
    </source>
</evidence>
<evidence type="ECO:0000259" key="6">
    <source>
        <dbReference type="PROSITE" id="PS50048"/>
    </source>
</evidence>
<keyword evidence="4" id="KW-0539">Nucleus</keyword>
<feature type="region of interest" description="Disordered" evidence="5">
    <location>
        <begin position="62"/>
        <end position="86"/>
    </location>
</feature>
<dbReference type="CDD" id="cd00067">
    <property type="entry name" value="GAL4"/>
    <property type="match status" value="1"/>
</dbReference>
<gene>
    <name evidence="7" type="ORF">LTR24_002881</name>
</gene>
<proteinExistence type="predicted"/>
<feature type="compositionally biased region" description="Low complexity" evidence="5">
    <location>
        <begin position="64"/>
        <end position="81"/>
    </location>
</feature>
<protein>
    <recommendedName>
        <fullName evidence="6">Zn(2)-C6 fungal-type domain-containing protein</fullName>
    </recommendedName>
</protein>
<dbReference type="SMART" id="SM00066">
    <property type="entry name" value="GAL4"/>
    <property type="match status" value="1"/>
</dbReference>
<dbReference type="PANTHER" id="PTHR47784:SF4">
    <property type="entry name" value="ZN(II)2CYS6 TRANSCRIPTION FACTOR (EUROFUNG)"/>
    <property type="match status" value="1"/>
</dbReference>
<dbReference type="EMBL" id="JAVRRG010000025">
    <property type="protein sequence ID" value="KAK5095917.1"/>
    <property type="molecule type" value="Genomic_DNA"/>
</dbReference>
<evidence type="ECO:0000256" key="1">
    <source>
        <dbReference type="ARBA" id="ARBA00023015"/>
    </source>
</evidence>
<dbReference type="PROSITE" id="PS50048">
    <property type="entry name" value="ZN2_CY6_FUNGAL_2"/>
    <property type="match status" value="1"/>
</dbReference>
<dbReference type="PANTHER" id="PTHR47784">
    <property type="entry name" value="STEROL UPTAKE CONTROL PROTEIN 2"/>
    <property type="match status" value="1"/>
</dbReference>
<evidence type="ECO:0000256" key="4">
    <source>
        <dbReference type="ARBA" id="ARBA00023242"/>
    </source>
</evidence>
<evidence type="ECO:0000256" key="2">
    <source>
        <dbReference type="ARBA" id="ARBA00023125"/>
    </source>
</evidence>
<dbReference type="InterPro" id="IPR036864">
    <property type="entry name" value="Zn2-C6_fun-type_DNA-bd_sf"/>
</dbReference>
<dbReference type="InterPro" id="IPR053157">
    <property type="entry name" value="Sterol_Uptake_Regulator"/>
</dbReference>
<dbReference type="SUPFAM" id="SSF57701">
    <property type="entry name" value="Zn2/Cys6 DNA-binding domain"/>
    <property type="match status" value="1"/>
</dbReference>
<comment type="caution">
    <text evidence="7">The sequence shown here is derived from an EMBL/GenBank/DDBJ whole genome shotgun (WGS) entry which is preliminary data.</text>
</comment>
<accession>A0ABR0KGQ0</accession>
<evidence type="ECO:0000313" key="8">
    <source>
        <dbReference type="Proteomes" id="UP001345013"/>
    </source>
</evidence>
<sequence length="751" mass="83989">MARRSHKKSRVGCSECKRRHLKCDETKPKCINCVTAHLRCPYENEPRLVSDYASNPPREVVNVASTPSSPAPSRSPTSTATVFSPSQNAGDSTLNMLHLELLYHWSRGLYKSFLMSSDGADRTYSDTCVNHGLRHSFLMRQILATSALHLSILRQDQRAFYHQHATQLQSEALAGYNAILQDLNETNIVAAFLVSSLIGMHVFCDTFLVREDTEHTFNSTLDSLIGCTNLLRGIRSVISDWWVFLCQSELSEILLSAGKKREAYTNAPVNLADLNKMVHAADIGTTSKEAYKEAVRQLEVVFAAQADMENPEASTSANMIFSWLVLVPKEYVELLSARRPEALVILSYYAVNLHYRKGFWAINDAGRFLIEGSLDMIFQYTKPPAVICVHICFKFLGAEAPAVVLCDALPFANTSPWGADLPAYPGILDAKPQASAGFQMTMPSRFNADAHIDISTIQRRTPPNWKFEDQFEFYGFWLANEEYVVSNALTGVMDLLETTMKVLSGTSGEGLPFGEEDPSFQRYFRTGDLDQVGAVFQRILGILGAPGTSAIRQCIEASKLLLIYGDGPNSNRNCADETRGVFAYYNAFEDSNKIPRSYLAFCKHFFDSYKAHKPMGWDVSIPYVDSTKMGTSIDIADPRQLPEAESGASIVLHELLHWSDITKPVVPNQIEDLILVRPDTGEERTAYRSFYGAKVKDSAWKAKQPPTENADTYVYMVLEIFYRYRYGKQPWQDSPDLHGQPTSPNIPPAAP</sequence>
<dbReference type="PROSITE" id="PS00463">
    <property type="entry name" value="ZN2_CY6_FUNGAL_1"/>
    <property type="match status" value="1"/>
</dbReference>
<dbReference type="Pfam" id="PF00172">
    <property type="entry name" value="Zn_clus"/>
    <property type="match status" value="1"/>
</dbReference>
<keyword evidence="8" id="KW-1185">Reference proteome</keyword>
<keyword evidence="1" id="KW-0805">Transcription regulation</keyword>
<organism evidence="7 8">
    <name type="scientific">Lithohypha guttulata</name>
    <dbReference type="NCBI Taxonomy" id="1690604"/>
    <lineage>
        <taxon>Eukaryota</taxon>
        <taxon>Fungi</taxon>
        <taxon>Dikarya</taxon>
        <taxon>Ascomycota</taxon>
        <taxon>Pezizomycotina</taxon>
        <taxon>Eurotiomycetes</taxon>
        <taxon>Chaetothyriomycetidae</taxon>
        <taxon>Chaetothyriales</taxon>
        <taxon>Trichomeriaceae</taxon>
        <taxon>Lithohypha</taxon>
    </lineage>
</organism>
<keyword evidence="2" id="KW-0238">DNA-binding</keyword>
<name>A0ABR0KGQ0_9EURO</name>
<evidence type="ECO:0000313" key="7">
    <source>
        <dbReference type="EMBL" id="KAK5095917.1"/>
    </source>
</evidence>
<dbReference type="Gene3D" id="3.40.390.10">
    <property type="entry name" value="Collagenase (Catalytic Domain)"/>
    <property type="match status" value="1"/>
</dbReference>
<evidence type="ECO:0000256" key="3">
    <source>
        <dbReference type="ARBA" id="ARBA00023163"/>
    </source>
</evidence>